<dbReference type="GO" id="GO:0004764">
    <property type="term" value="F:shikimate 3-dehydrogenase (NADP+) activity"/>
    <property type="evidence" value="ECO:0007669"/>
    <property type="project" value="InterPro"/>
</dbReference>
<proteinExistence type="predicted"/>
<dbReference type="InterPro" id="IPR041121">
    <property type="entry name" value="SDH_C"/>
</dbReference>
<sequence length="227" mass="25991">MNRRKEKAKIPFDLKMARSCVCPIRIRTLSLNMKRIENPCQTIFQKQKNSVIVSCLRFIHGALKYTYPIDSSVLEDPKAFLKIRRKIQAPAKPPNCIIKVKTGVEKIKINFAAKTKDSCSSHSWKITTFDSRSSCQALEETLFELIFKTGGDQTEDLSPKIALGYYELVFDAVYTPKITRLLREAGEMGAKIVTGVEMFISQAYEQYERFTGLPAPKQLFKEIMKDY</sequence>
<dbReference type="GO" id="GO:0019632">
    <property type="term" value="P:shikimate metabolic process"/>
    <property type="evidence" value="ECO:0007669"/>
    <property type="project" value="TreeGrafter"/>
</dbReference>
<organism evidence="2 3">
    <name type="scientific">Striga asiatica</name>
    <name type="common">Asiatic witchweed</name>
    <name type="synonym">Buchnera asiatica</name>
    <dbReference type="NCBI Taxonomy" id="4170"/>
    <lineage>
        <taxon>Eukaryota</taxon>
        <taxon>Viridiplantae</taxon>
        <taxon>Streptophyta</taxon>
        <taxon>Embryophyta</taxon>
        <taxon>Tracheophyta</taxon>
        <taxon>Spermatophyta</taxon>
        <taxon>Magnoliopsida</taxon>
        <taxon>eudicotyledons</taxon>
        <taxon>Gunneridae</taxon>
        <taxon>Pentapetalae</taxon>
        <taxon>asterids</taxon>
        <taxon>lamiids</taxon>
        <taxon>Lamiales</taxon>
        <taxon>Orobanchaceae</taxon>
        <taxon>Buchnereae</taxon>
        <taxon>Striga</taxon>
    </lineage>
</organism>
<evidence type="ECO:0000313" key="3">
    <source>
        <dbReference type="Proteomes" id="UP000325081"/>
    </source>
</evidence>
<dbReference type="Gene3D" id="3.40.50.720">
    <property type="entry name" value="NAD(P)-binding Rossmann-like Domain"/>
    <property type="match status" value="1"/>
</dbReference>
<dbReference type="AlphaFoldDB" id="A0A5A7QG28"/>
<dbReference type="PANTHER" id="PTHR21089:SF1">
    <property type="entry name" value="BIFUNCTIONAL 3-DEHYDROQUINATE DEHYDRATASE_SHIKIMATE DEHYDROGENASE, CHLOROPLASTIC"/>
    <property type="match status" value="1"/>
</dbReference>
<dbReference type="InterPro" id="IPR022893">
    <property type="entry name" value="Shikimate_DH_fam"/>
</dbReference>
<feature type="domain" description="SDH C-terminal" evidence="1">
    <location>
        <begin position="195"/>
        <end position="223"/>
    </location>
</feature>
<dbReference type="OrthoDB" id="1721479at2759"/>
<dbReference type="Proteomes" id="UP000325081">
    <property type="component" value="Unassembled WGS sequence"/>
</dbReference>
<dbReference type="Pfam" id="PF18317">
    <property type="entry name" value="SDH_C"/>
    <property type="match status" value="1"/>
</dbReference>
<comment type="caution">
    <text evidence="2">The sequence shown here is derived from an EMBL/GenBank/DDBJ whole genome shotgun (WGS) entry which is preliminary data.</text>
</comment>
<evidence type="ECO:0000259" key="1">
    <source>
        <dbReference type="Pfam" id="PF18317"/>
    </source>
</evidence>
<protein>
    <submittedName>
        <fullName evidence="2">Shikimate dehydrogenase</fullName>
    </submittedName>
</protein>
<dbReference type="GO" id="GO:0009423">
    <property type="term" value="P:chorismate biosynthetic process"/>
    <property type="evidence" value="ECO:0007669"/>
    <property type="project" value="TreeGrafter"/>
</dbReference>
<dbReference type="InterPro" id="IPR036291">
    <property type="entry name" value="NAD(P)-bd_dom_sf"/>
</dbReference>
<accession>A0A5A7QG28</accession>
<dbReference type="EMBL" id="BKCP01006860">
    <property type="protein sequence ID" value="GER44265.1"/>
    <property type="molecule type" value="Genomic_DNA"/>
</dbReference>
<gene>
    <name evidence="2" type="ORF">STAS_21166</name>
</gene>
<keyword evidence="3" id="KW-1185">Reference proteome</keyword>
<name>A0A5A7QG28_STRAF</name>
<dbReference type="PANTHER" id="PTHR21089">
    <property type="entry name" value="SHIKIMATE DEHYDROGENASE"/>
    <property type="match status" value="1"/>
</dbReference>
<evidence type="ECO:0000313" key="2">
    <source>
        <dbReference type="EMBL" id="GER44265.1"/>
    </source>
</evidence>
<dbReference type="SUPFAM" id="SSF51735">
    <property type="entry name" value="NAD(P)-binding Rossmann-fold domains"/>
    <property type="match status" value="1"/>
</dbReference>
<reference evidence="3" key="1">
    <citation type="journal article" date="2019" name="Curr. Biol.">
        <title>Genome Sequence of Striga asiatica Provides Insight into the Evolution of Plant Parasitism.</title>
        <authorList>
            <person name="Yoshida S."/>
            <person name="Kim S."/>
            <person name="Wafula E.K."/>
            <person name="Tanskanen J."/>
            <person name="Kim Y.M."/>
            <person name="Honaas L."/>
            <person name="Yang Z."/>
            <person name="Spallek T."/>
            <person name="Conn C.E."/>
            <person name="Ichihashi Y."/>
            <person name="Cheong K."/>
            <person name="Cui S."/>
            <person name="Der J.P."/>
            <person name="Gundlach H."/>
            <person name="Jiao Y."/>
            <person name="Hori C."/>
            <person name="Ishida J.K."/>
            <person name="Kasahara H."/>
            <person name="Kiba T."/>
            <person name="Kim M.S."/>
            <person name="Koo N."/>
            <person name="Laohavisit A."/>
            <person name="Lee Y.H."/>
            <person name="Lumba S."/>
            <person name="McCourt P."/>
            <person name="Mortimer J.C."/>
            <person name="Mutuku J.M."/>
            <person name="Nomura T."/>
            <person name="Sasaki-Sekimoto Y."/>
            <person name="Seto Y."/>
            <person name="Wang Y."/>
            <person name="Wakatake T."/>
            <person name="Sakakibara H."/>
            <person name="Demura T."/>
            <person name="Yamaguchi S."/>
            <person name="Yoneyama K."/>
            <person name="Manabe R.I."/>
            <person name="Nelson D.C."/>
            <person name="Schulman A.H."/>
            <person name="Timko M.P."/>
            <person name="dePamphilis C.W."/>
            <person name="Choi D."/>
            <person name="Shirasu K."/>
        </authorList>
    </citation>
    <scope>NUCLEOTIDE SEQUENCE [LARGE SCALE GENOMIC DNA]</scope>
    <source>
        <strain evidence="3">cv. UVA1</strain>
    </source>
</reference>